<dbReference type="OrthoDB" id="9785415at2"/>
<dbReference type="GO" id="GO:0046872">
    <property type="term" value="F:metal ion binding"/>
    <property type="evidence" value="ECO:0007669"/>
    <property type="project" value="UniProtKB-KW"/>
</dbReference>
<dbReference type="HAMAP" id="MF_00162">
    <property type="entry name" value="GSH_S"/>
    <property type="match status" value="1"/>
</dbReference>
<evidence type="ECO:0000259" key="11">
    <source>
        <dbReference type="PROSITE" id="PS50975"/>
    </source>
</evidence>
<keyword evidence="3 10" id="KW-0436">Ligase</keyword>
<dbReference type="Gene3D" id="3.40.50.20">
    <property type="match status" value="1"/>
</dbReference>
<comment type="cofactor">
    <cofactor evidence="2">
        <name>Mg(2+)</name>
        <dbReference type="ChEBI" id="CHEBI:18420"/>
    </cofactor>
</comment>
<comment type="cofactor">
    <cofactor evidence="1">
        <name>Mn(2+)</name>
        <dbReference type="ChEBI" id="CHEBI:29035"/>
    </cofactor>
</comment>
<evidence type="ECO:0000313" key="13">
    <source>
        <dbReference type="Proteomes" id="UP000010809"/>
    </source>
</evidence>
<dbReference type="FunFam" id="3.30.1490.20:FF:000009">
    <property type="entry name" value="Glutathione synthetase"/>
    <property type="match status" value="1"/>
</dbReference>
<dbReference type="FunFam" id="3.40.50.20:FF:000009">
    <property type="entry name" value="Glutathione synthetase"/>
    <property type="match status" value="1"/>
</dbReference>
<dbReference type="eggNOG" id="COG0189">
    <property type="taxonomic scope" value="Bacteria"/>
</dbReference>
<dbReference type="Proteomes" id="UP000010809">
    <property type="component" value="Chromosome"/>
</dbReference>
<evidence type="ECO:0000313" key="12">
    <source>
        <dbReference type="EMBL" id="AGA32022.1"/>
    </source>
</evidence>
<evidence type="ECO:0000256" key="8">
    <source>
        <dbReference type="ARBA" id="ARBA00022842"/>
    </source>
</evidence>
<dbReference type="GO" id="GO:0005524">
    <property type="term" value="F:ATP binding"/>
    <property type="evidence" value="ECO:0007669"/>
    <property type="project" value="UniProtKB-UniRule"/>
</dbReference>
<evidence type="ECO:0000256" key="9">
    <source>
        <dbReference type="ARBA" id="ARBA00023211"/>
    </source>
</evidence>
<dbReference type="NCBIfam" id="NF003573">
    <property type="entry name" value="PRK05246.1"/>
    <property type="match status" value="1"/>
</dbReference>
<comment type="pathway">
    <text evidence="10">Sulfur metabolism; glutathione biosynthesis; glutathione from L-cysteine and L-glutamate: step 2/2.</text>
</comment>
<dbReference type="Gene3D" id="3.30.1490.20">
    <property type="entry name" value="ATP-grasp fold, A domain"/>
    <property type="match status" value="1"/>
</dbReference>
<dbReference type="EC" id="6.3.2.3" evidence="10"/>
<evidence type="ECO:0000256" key="1">
    <source>
        <dbReference type="ARBA" id="ARBA00001936"/>
    </source>
</evidence>
<dbReference type="AlphaFoldDB" id="L0DSP9"/>
<name>L0DSP9_THIND</name>
<keyword evidence="5" id="KW-0479">Metal-binding</keyword>
<dbReference type="STRING" id="1255043.TVNIR_0311"/>
<keyword evidence="9" id="KW-0464">Manganese</keyword>
<dbReference type="InterPro" id="IPR006284">
    <property type="entry name" value="Glut_synth_pro"/>
</dbReference>
<keyword evidence="7 10" id="KW-0067">ATP-binding</keyword>
<dbReference type="RefSeq" id="WP_015257177.1">
    <property type="nucleotide sequence ID" value="NC_019902.2"/>
</dbReference>
<evidence type="ECO:0000256" key="7">
    <source>
        <dbReference type="ARBA" id="ARBA00022840"/>
    </source>
</evidence>
<organism evidence="12 13">
    <name type="scientific">Thioalkalivibrio nitratireducens (strain DSM 14787 / UNIQEM 213 / ALEN2)</name>
    <dbReference type="NCBI Taxonomy" id="1255043"/>
    <lineage>
        <taxon>Bacteria</taxon>
        <taxon>Pseudomonadati</taxon>
        <taxon>Pseudomonadota</taxon>
        <taxon>Gammaproteobacteria</taxon>
        <taxon>Chromatiales</taxon>
        <taxon>Ectothiorhodospiraceae</taxon>
        <taxon>Thioalkalivibrio</taxon>
    </lineage>
</organism>
<dbReference type="HOGENOM" id="CLU_068239_0_0_6"/>
<dbReference type="GO" id="GO:0005737">
    <property type="term" value="C:cytoplasm"/>
    <property type="evidence" value="ECO:0007669"/>
    <property type="project" value="TreeGrafter"/>
</dbReference>
<comment type="catalytic activity">
    <reaction evidence="10">
        <text>gamma-L-glutamyl-L-cysteine + glycine + ATP = glutathione + ADP + phosphate + H(+)</text>
        <dbReference type="Rhea" id="RHEA:13557"/>
        <dbReference type="ChEBI" id="CHEBI:15378"/>
        <dbReference type="ChEBI" id="CHEBI:30616"/>
        <dbReference type="ChEBI" id="CHEBI:43474"/>
        <dbReference type="ChEBI" id="CHEBI:57305"/>
        <dbReference type="ChEBI" id="CHEBI:57925"/>
        <dbReference type="ChEBI" id="CHEBI:58173"/>
        <dbReference type="ChEBI" id="CHEBI:456216"/>
        <dbReference type="EC" id="6.3.2.3"/>
    </reaction>
</comment>
<dbReference type="SUPFAM" id="SSF52440">
    <property type="entry name" value="PreATP-grasp domain"/>
    <property type="match status" value="1"/>
</dbReference>
<evidence type="ECO:0000256" key="3">
    <source>
        <dbReference type="ARBA" id="ARBA00022598"/>
    </source>
</evidence>
<dbReference type="PATRIC" id="fig|1255043.3.peg.311"/>
<dbReference type="GO" id="GO:0004363">
    <property type="term" value="F:glutathione synthase activity"/>
    <property type="evidence" value="ECO:0007669"/>
    <property type="project" value="UniProtKB-UniRule"/>
</dbReference>
<keyword evidence="6 10" id="KW-0547">Nucleotide-binding</keyword>
<dbReference type="PROSITE" id="PS50975">
    <property type="entry name" value="ATP_GRASP"/>
    <property type="match status" value="1"/>
</dbReference>
<reference evidence="12" key="1">
    <citation type="submission" date="2015-12" db="EMBL/GenBank/DDBJ databases">
        <authorList>
            <person name="Tikhonova T.V."/>
            <person name="Pavlov A.R."/>
            <person name="Beletsky A.V."/>
            <person name="Mardanov A.V."/>
            <person name="Sorokin D.Y."/>
            <person name="Ravin N.V."/>
            <person name="Popov V.O."/>
        </authorList>
    </citation>
    <scope>NUCLEOTIDE SEQUENCE</scope>
    <source>
        <strain evidence="12">DSM 14787</strain>
    </source>
</reference>
<dbReference type="InterPro" id="IPR004215">
    <property type="entry name" value="GSHS_N"/>
</dbReference>
<dbReference type="KEGG" id="tni:TVNIR_0311"/>
<keyword evidence="8" id="KW-0460">Magnesium</keyword>
<gene>
    <name evidence="12" type="primary">gshB [H]</name>
    <name evidence="10" type="synonym">gshB</name>
    <name evidence="12" type="ordered locus">TVNIR_0311</name>
</gene>
<dbReference type="InterPro" id="IPR004218">
    <property type="entry name" value="GSHS_ATP-bd"/>
</dbReference>
<evidence type="ECO:0000256" key="4">
    <source>
        <dbReference type="ARBA" id="ARBA00022684"/>
    </source>
</evidence>
<dbReference type="PANTHER" id="PTHR21621:SF4">
    <property type="entry name" value="GLUTATHIONE SYNTHETASE"/>
    <property type="match status" value="1"/>
</dbReference>
<dbReference type="Gene3D" id="3.30.470.20">
    <property type="entry name" value="ATP-grasp fold, B domain"/>
    <property type="match status" value="1"/>
</dbReference>
<feature type="domain" description="ATP-grasp" evidence="11">
    <location>
        <begin position="128"/>
        <end position="313"/>
    </location>
</feature>
<protein>
    <recommendedName>
        <fullName evidence="10">Glutathione synthetase</fullName>
        <ecNumber evidence="10">6.3.2.3</ecNumber>
    </recommendedName>
    <alternativeName>
        <fullName evidence="10">GSH synthetase</fullName>
        <shortName evidence="10">GSH-S</shortName>
        <shortName evidence="10">GSHase</shortName>
    </alternativeName>
    <alternativeName>
        <fullName evidence="10">Glutathione synthase</fullName>
    </alternativeName>
</protein>
<dbReference type="UniPathway" id="UPA00142">
    <property type="reaction ID" value="UER00210"/>
</dbReference>
<dbReference type="InterPro" id="IPR013815">
    <property type="entry name" value="ATP_grasp_subdomain_1"/>
</dbReference>
<evidence type="ECO:0000256" key="5">
    <source>
        <dbReference type="ARBA" id="ARBA00022723"/>
    </source>
</evidence>
<dbReference type="SUPFAM" id="SSF56059">
    <property type="entry name" value="Glutathione synthetase ATP-binding domain-like"/>
    <property type="match status" value="1"/>
</dbReference>
<evidence type="ECO:0000256" key="10">
    <source>
        <dbReference type="HAMAP-Rule" id="MF_00162"/>
    </source>
</evidence>
<proteinExistence type="inferred from homology"/>
<comment type="similarity">
    <text evidence="10">Belongs to the prokaryotic GSH synthase family.</text>
</comment>
<dbReference type="InterPro" id="IPR016185">
    <property type="entry name" value="PreATP-grasp_dom_sf"/>
</dbReference>
<dbReference type="Pfam" id="PF02951">
    <property type="entry name" value="GSH-S_N"/>
    <property type="match status" value="1"/>
</dbReference>
<evidence type="ECO:0000256" key="6">
    <source>
        <dbReference type="ARBA" id="ARBA00022741"/>
    </source>
</evidence>
<dbReference type="InterPro" id="IPR011761">
    <property type="entry name" value="ATP-grasp"/>
</dbReference>
<evidence type="ECO:0000256" key="2">
    <source>
        <dbReference type="ARBA" id="ARBA00001946"/>
    </source>
</evidence>
<dbReference type="NCBIfam" id="TIGR01380">
    <property type="entry name" value="glut_syn"/>
    <property type="match status" value="1"/>
</dbReference>
<dbReference type="EMBL" id="CP003989">
    <property type="protein sequence ID" value="AGA32022.1"/>
    <property type="molecule type" value="Genomic_DNA"/>
</dbReference>
<keyword evidence="4 10" id="KW-0317">Glutathione biosynthesis</keyword>
<sequence>MPEQLSIGVVMDPIQAIKPAKDSTFAMLLAMARRGHRAHYLELSDLWLRDGAVLARSRPVTVRDQAHDYHRLGDPVEGPVDRFDILLMRKDPPFDLEYIYATYLLEIAENAGVRVVNRPRSLRDVNEKAFTAHFPQCCPPTLITRDRARIRDFLAEQQRIVVKPMDGMGGASVFRLDQGDPNVSVILETITRFDRRTVIAQRFLPEYRQGDKRIILIHGEPVEYALARIPAQGESRANLAAGGRGEAVPLTERDRWICAQLAPELRARGLDFVGLDVIGDYLTEINVTSPTGVRELDRARGLDIAGMFIRFLDTGTA</sequence>
<dbReference type="PANTHER" id="PTHR21621">
    <property type="entry name" value="RIBOSOMAL PROTEIN S6 MODIFICATION PROTEIN"/>
    <property type="match status" value="1"/>
</dbReference>
<accession>L0DSP9</accession>
<dbReference type="Pfam" id="PF02955">
    <property type="entry name" value="GSH-S_ATP"/>
    <property type="match status" value="1"/>
</dbReference>
<keyword evidence="13" id="KW-1185">Reference proteome</keyword>